<name>A0A1M6AS47_9BURK</name>
<feature type="transmembrane region" description="Helical" evidence="6">
    <location>
        <begin position="171"/>
        <end position="188"/>
    </location>
</feature>
<evidence type="ECO:0000256" key="6">
    <source>
        <dbReference type="SAM" id="Phobius"/>
    </source>
</evidence>
<feature type="transmembrane region" description="Helical" evidence="6">
    <location>
        <begin position="35"/>
        <end position="53"/>
    </location>
</feature>
<sequence>MRNPRTAKATALMKSSEPQQTSTARPSMSIYSDMGLRRVVIIVALANLAYFFVEFAMARRIGSVSLFADSIDFLEDASVNLLIALAIGWSPRNRARVGMLLAAILMAPVLALLWTAWQKFNVPTPPEPWLLSLTGLGAMVVNFGCALLLARFRHHGGTLTRAAFLSARNDVLANIGIILAGVITLQWSSGWPDLIVGLAIAAVNVDAAKSVWSAARKEHLLPSA</sequence>
<evidence type="ECO:0000256" key="3">
    <source>
        <dbReference type="ARBA" id="ARBA00022989"/>
    </source>
</evidence>
<feature type="transmembrane region" description="Helical" evidence="6">
    <location>
        <begin position="129"/>
        <end position="150"/>
    </location>
</feature>
<dbReference type="STRING" id="658167.SAMN04488135_1084"/>
<reference evidence="9 10" key="1">
    <citation type="submission" date="2016-11" db="EMBL/GenBank/DDBJ databases">
        <authorList>
            <person name="Jaros S."/>
            <person name="Januszkiewicz K."/>
            <person name="Wedrychowicz H."/>
        </authorList>
    </citation>
    <scope>NUCLEOTIDE SEQUENCE [LARGE SCALE GENOMIC DNA]</scope>
    <source>
        <strain evidence="9 10">CGMCC 1.10190</strain>
    </source>
</reference>
<dbReference type="SUPFAM" id="SSF161111">
    <property type="entry name" value="Cation efflux protein transmembrane domain-like"/>
    <property type="match status" value="1"/>
</dbReference>
<evidence type="ECO:0000256" key="5">
    <source>
        <dbReference type="SAM" id="MobiDB-lite"/>
    </source>
</evidence>
<evidence type="ECO:0000313" key="8">
    <source>
        <dbReference type="EMBL" id="SHI05965.1"/>
    </source>
</evidence>
<evidence type="ECO:0000259" key="7">
    <source>
        <dbReference type="Pfam" id="PF01545"/>
    </source>
</evidence>
<keyword evidence="3 6" id="KW-1133">Transmembrane helix</keyword>
<dbReference type="EMBL" id="FQXE01000023">
    <property type="protein sequence ID" value="SHI39292.1"/>
    <property type="molecule type" value="Genomic_DNA"/>
</dbReference>
<keyword evidence="2 6" id="KW-0812">Transmembrane</keyword>
<dbReference type="Proteomes" id="UP000184226">
    <property type="component" value="Unassembled WGS sequence"/>
</dbReference>
<dbReference type="EMBL" id="FQXE01000008">
    <property type="protein sequence ID" value="SHI05965.1"/>
    <property type="molecule type" value="Genomic_DNA"/>
</dbReference>
<feature type="region of interest" description="Disordered" evidence="5">
    <location>
        <begin position="1"/>
        <end position="25"/>
    </location>
</feature>
<keyword evidence="4 6" id="KW-0472">Membrane</keyword>
<dbReference type="GO" id="GO:0008324">
    <property type="term" value="F:monoatomic cation transmembrane transporter activity"/>
    <property type="evidence" value="ECO:0007669"/>
    <property type="project" value="InterPro"/>
</dbReference>
<keyword evidence="10" id="KW-1185">Reference proteome</keyword>
<gene>
    <name evidence="8" type="ORF">SAMN04488135_1084</name>
    <name evidence="9" type="ORF">SAMN04488135_1234</name>
</gene>
<feature type="transmembrane region" description="Helical" evidence="6">
    <location>
        <begin position="97"/>
        <end position="117"/>
    </location>
</feature>
<feature type="compositionally biased region" description="Polar residues" evidence="5">
    <location>
        <begin position="16"/>
        <end position="25"/>
    </location>
</feature>
<comment type="subcellular location">
    <subcellularLocation>
        <location evidence="1">Membrane</location>
        <topology evidence="1">Multi-pass membrane protein</topology>
    </subcellularLocation>
</comment>
<dbReference type="AlphaFoldDB" id="A0A1M6AS47"/>
<dbReference type="InterPro" id="IPR058533">
    <property type="entry name" value="Cation_efflux_TM"/>
</dbReference>
<evidence type="ECO:0000256" key="1">
    <source>
        <dbReference type="ARBA" id="ARBA00004141"/>
    </source>
</evidence>
<feature type="domain" description="Cation efflux protein transmembrane" evidence="7">
    <location>
        <begin position="40"/>
        <end position="204"/>
    </location>
</feature>
<organism evidence="9 10">
    <name type="scientific">Pollutimonas bauzanensis</name>
    <dbReference type="NCBI Taxonomy" id="658167"/>
    <lineage>
        <taxon>Bacteria</taxon>
        <taxon>Pseudomonadati</taxon>
        <taxon>Pseudomonadota</taxon>
        <taxon>Betaproteobacteria</taxon>
        <taxon>Burkholderiales</taxon>
        <taxon>Alcaligenaceae</taxon>
        <taxon>Pollutimonas</taxon>
    </lineage>
</organism>
<evidence type="ECO:0000256" key="4">
    <source>
        <dbReference type="ARBA" id="ARBA00023136"/>
    </source>
</evidence>
<dbReference type="Gene3D" id="1.20.1510.10">
    <property type="entry name" value="Cation efflux protein transmembrane domain"/>
    <property type="match status" value="1"/>
</dbReference>
<protein>
    <submittedName>
        <fullName evidence="9">Cation efflux family protein</fullName>
    </submittedName>
</protein>
<dbReference type="InterPro" id="IPR027469">
    <property type="entry name" value="Cation_efflux_TMD_sf"/>
</dbReference>
<proteinExistence type="predicted"/>
<feature type="transmembrane region" description="Helical" evidence="6">
    <location>
        <begin position="73"/>
        <end position="90"/>
    </location>
</feature>
<dbReference type="Pfam" id="PF01545">
    <property type="entry name" value="Cation_efflux"/>
    <property type="match status" value="1"/>
</dbReference>
<evidence type="ECO:0000313" key="10">
    <source>
        <dbReference type="Proteomes" id="UP000184226"/>
    </source>
</evidence>
<accession>A0A1M6AS47</accession>
<dbReference type="GO" id="GO:0016020">
    <property type="term" value="C:membrane"/>
    <property type="evidence" value="ECO:0007669"/>
    <property type="project" value="UniProtKB-SubCell"/>
</dbReference>
<evidence type="ECO:0000256" key="2">
    <source>
        <dbReference type="ARBA" id="ARBA00022692"/>
    </source>
</evidence>
<evidence type="ECO:0000313" key="9">
    <source>
        <dbReference type="EMBL" id="SHI39292.1"/>
    </source>
</evidence>